<dbReference type="CDD" id="cd10030">
    <property type="entry name" value="UDG-F4_TTUDGA_SPO1dp_like"/>
    <property type="match status" value="1"/>
</dbReference>
<sequence>MDPAELKNNLETLEWQIAMGADEAIGDEAIDWFSRSGEQIAAKAAKAVNQQKNETVPVLANVARTPPGTASAVASSQDEVGDARKLAASCNSIDELLAALENFDACQLSRTATNLCFIDGNRQAEILLIGEAPGRDEDIQGKPFVGRSGQLLDKILSAIDLSRNNESPDNSVLISNTVFWRPPGNRKPTEAETLVCLPFVNKLIELVAPKFIVCLGATPSQRLTGETKGITRLRGRWFDHTIGPGTSGDDEKPKSAALLATLHPSYLLRQPMQKKLAWRDFLALKLKVASPD</sequence>
<dbReference type="PANTHER" id="PTHR33693:SF1">
    <property type="entry name" value="TYPE-4 URACIL-DNA GLYCOSYLASE"/>
    <property type="match status" value="1"/>
</dbReference>
<keyword evidence="6" id="KW-0479">Metal-binding</keyword>
<dbReference type="GO" id="GO:0006281">
    <property type="term" value="P:DNA repair"/>
    <property type="evidence" value="ECO:0007669"/>
    <property type="project" value="UniProtKB-KW"/>
</dbReference>
<dbReference type="InterPro" id="IPR051536">
    <property type="entry name" value="UDG_Type-4/5"/>
</dbReference>
<evidence type="ECO:0000256" key="6">
    <source>
        <dbReference type="ARBA" id="ARBA00022723"/>
    </source>
</evidence>
<gene>
    <name evidence="13" type="ORF">MNBD_ALPHA08-1481</name>
</gene>
<keyword evidence="11" id="KW-0234">DNA repair</keyword>
<comment type="similarity">
    <text evidence="2">Belongs to the uracil-DNA glycosylase (UDG) superfamily. Type 4 (UDGa) family.</text>
</comment>
<dbReference type="GO" id="GO:0051539">
    <property type="term" value="F:4 iron, 4 sulfur cluster binding"/>
    <property type="evidence" value="ECO:0007669"/>
    <property type="project" value="UniProtKB-KW"/>
</dbReference>
<keyword evidence="9" id="KW-0408">Iron</keyword>
<organism evidence="13">
    <name type="scientific">hydrothermal vent metagenome</name>
    <dbReference type="NCBI Taxonomy" id="652676"/>
    <lineage>
        <taxon>unclassified sequences</taxon>
        <taxon>metagenomes</taxon>
        <taxon>ecological metagenomes</taxon>
    </lineage>
</organism>
<evidence type="ECO:0000259" key="12">
    <source>
        <dbReference type="SMART" id="SM00986"/>
    </source>
</evidence>
<keyword evidence="8 13" id="KW-0378">Hydrolase</keyword>
<protein>
    <recommendedName>
        <fullName evidence="4">Type-4 uracil-DNA glycosylase</fullName>
        <ecNumber evidence="3">3.2.2.27</ecNumber>
    </recommendedName>
</protein>
<evidence type="ECO:0000256" key="1">
    <source>
        <dbReference type="ARBA" id="ARBA00001400"/>
    </source>
</evidence>
<keyword evidence="10" id="KW-0411">Iron-sulfur</keyword>
<dbReference type="EMBL" id="UOEC01000114">
    <property type="protein sequence ID" value="VAV93938.1"/>
    <property type="molecule type" value="Genomic_DNA"/>
</dbReference>
<dbReference type="Gene3D" id="3.40.470.10">
    <property type="entry name" value="Uracil-DNA glycosylase-like domain"/>
    <property type="match status" value="1"/>
</dbReference>
<dbReference type="NCBIfam" id="TIGR00758">
    <property type="entry name" value="UDG_fam4"/>
    <property type="match status" value="1"/>
</dbReference>
<dbReference type="GO" id="GO:0046872">
    <property type="term" value="F:metal ion binding"/>
    <property type="evidence" value="ECO:0007669"/>
    <property type="project" value="UniProtKB-KW"/>
</dbReference>
<evidence type="ECO:0000256" key="7">
    <source>
        <dbReference type="ARBA" id="ARBA00022763"/>
    </source>
</evidence>
<dbReference type="GO" id="GO:0004844">
    <property type="term" value="F:uracil DNA N-glycosylase activity"/>
    <property type="evidence" value="ECO:0007669"/>
    <property type="project" value="UniProtKB-EC"/>
</dbReference>
<dbReference type="InterPro" id="IPR036895">
    <property type="entry name" value="Uracil-DNA_glycosylase-like_sf"/>
</dbReference>
<evidence type="ECO:0000256" key="8">
    <source>
        <dbReference type="ARBA" id="ARBA00022801"/>
    </source>
</evidence>
<dbReference type="PANTHER" id="PTHR33693">
    <property type="entry name" value="TYPE-5 URACIL-DNA GLYCOSYLASE"/>
    <property type="match status" value="1"/>
</dbReference>
<dbReference type="EC" id="3.2.2.27" evidence="3"/>
<evidence type="ECO:0000256" key="5">
    <source>
        <dbReference type="ARBA" id="ARBA00022485"/>
    </source>
</evidence>
<comment type="catalytic activity">
    <reaction evidence="1">
        <text>Hydrolyzes single-stranded DNA or mismatched double-stranded DNA and polynucleotides, releasing free uracil.</text>
        <dbReference type="EC" id="3.2.2.27"/>
    </reaction>
</comment>
<keyword evidence="5" id="KW-0004">4Fe-4S</keyword>
<dbReference type="Pfam" id="PF03167">
    <property type="entry name" value="UDG"/>
    <property type="match status" value="1"/>
</dbReference>
<keyword evidence="13" id="KW-0326">Glycosidase</keyword>
<dbReference type="SUPFAM" id="SSF52141">
    <property type="entry name" value="Uracil-DNA glycosylase-like"/>
    <property type="match status" value="1"/>
</dbReference>
<evidence type="ECO:0000256" key="2">
    <source>
        <dbReference type="ARBA" id="ARBA00006521"/>
    </source>
</evidence>
<evidence type="ECO:0000256" key="9">
    <source>
        <dbReference type="ARBA" id="ARBA00023004"/>
    </source>
</evidence>
<dbReference type="SMART" id="SM00986">
    <property type="entry name" value="UDG"/>
    <property type="match status" value="1"/>
</dbReference>
<proteinExistence type="inferred from homology"/>
<dbReference type="InterPro" id="IPR005273">
    <property type="entry name" value="Ura-DNA_glyco_family4"/>
</dbReference>
<dbReference type="InterPro" id="IPR005122">
    <property type="entry name" value="Uracil-DNA_glycosylase-like"/>
</dbReference>
<dbReference type="AlphaFoldDB" id="A0A3B0S0I8"/>
<dbReference type="SMART" id="SM00987">
    <property type="entry name" value="UreE_C"/>
    <property type="match status" value="1"/>
</dbReference>
<evidence type="ECO:0000313" key="13">
    <source>
        <dbReference type="EMBL" id="VAV93938.1"/>
    </source>
</evidence>
<reference evidence="13" key="1">
    <citation type="submission" date="2018-06" db="EMBL/GenBank/DDBJ databases">
        <authorList>
            <person name="Zhirakovskaya E."/>
        </authorList>
    </citation>
    <scope>NUCLEOTIDE SEQUENCE</scope>
</reference>
<accession>A0A3B0S0I8</accession>
<evidence type="ECO:0000256" key="11">
    <source>
        <dbReference type="ARBA" id="ARBA00023204"/>
    </source>
</evidence>
<evidence type="ECO:0000256" key="10">
    <source>
        <dbReference type="ARBA" id="ARBA00023014"/>
    </source>
</evidence>
<evidence type="ECO:0000256" key="3">
    <source>
        <dbReference type="ARBA" id="ARBA00012030"/>
    </source>
</evidence>
<name>A0A3B0S0I8_9ZZZZ</name>
<feature type="domain" description="Uracil-DNA glycosylase-like" evidence="12">
    <location>
        <begin position="117"/>
        <end position="282"/>
    </location>
</feature>
<evidence type="ECO:0000256" key="4">
    <source>
        <dbReference type="ARBA" id="ARBA00019403"/>
    </source>
</evidence>
<keyword evidence="7" id="KW-0227">DNA damage</keyword>